<feature type="region of interest" description="Disordered" evidence="1">
    <location>
        <begin position="1"/>
        <end position="27"/>
    </location>
</feature>
<name>A0A556UEP2_BAGYA</name>
<evidence type="ECO:0000256" key="1">
    <source>
        <dbReference type="SAM" id="MobiDB-lite"/>
    </source>
</evidence>
<evidence type="ECO:0000313" key="2">
    <source>
        <dbReference type="EMBL" id="TSO37079.1"/>
    </source>
</evidence>
<sequence length="83" mass="9208">MAGSNRRKAKSNWERRQRKRASGCGSGECIMGFSSRTTAMRTICQSRSAAKKWPMTLRDGPLETTPYTEGVTLRRAAPQSIVS</sequence>
<proteinExistence type="predicted"/>
<comment type="caution">
    <text evidence="2">The sequence shown here is derived from an EMBL/GenBank/DDBJ whole genome shotgun (WGS) entry which is preliminary data.</text>
</comment>
<dbReference type="AlphaFoldDB" id="A0A556UEP2"/>
<accession>A0A556UEP2</accession>
<dbReference type="EMBL" id="VCAZ01000066">
    <property type="protein sequence ID" value="TSO37079.1"/>
    <property type="molecule type" value="Genomic_DNA"/>
</dbReference>
<gene>
    <name evidence="2" type="ORF">Baya_10046</name>
</gene>
<reference evidence="2 3" key="1">
    <citation type="journal article" date="2019" name="Genome Biol. Evol.">
        <title>Whole-Genome Sequencing of the Giant Devil Catfish, Bagarius yarrelli.</title>
        <authorList>
            <person name="Jiang W."/>
            <person name="Lv Y."/>
            <person name="Cheng L."/>
            <person name="Yang K."/>
            <person name="Chao B."/>
            <person name="Wang X."/>
            <person name="Li Y."/>
            <person name="Pan X."/>
            <person name="You X."/>
            <person name="Zhang Y."/>
            <person name="Yang J."/>
            <person name="Li J."/>
            <person name="Zhang X."/>
            <person name="Liu S."/>
            <person name="Sun C."/>
            <person name="Yang J."/>
            <person name="Shi Q."/>
        </authorList>
    </citation>
    <scope>NUCLEOTIDE SEQUENCE [LARGE SCALE GENOMIC DNA]</scope>
    <source>
        <strain evidence="2">JWS20170419001</strain>
        <tissue evidence="2">Muscle</tissue>
    </source>
</reference>
<evidence type="ECO:0000313" key="3">
    <source>
        <dbReference type="Proteomes" id="UP000319801"/>
    </source>
</evidence>
<dbReference type="Proteomes" id="UP000319801">
    <property type="component" value="Unassembled WGS sequence"/>
</dbReference>
<organism evidence="2 3">
    <name type="scientific">Bagarius yarrelli</name>
    <name type="common">Goonch</name>
    <name type="synonym">Bagrus yarrelli</name>
    <dbReference type="NCBI Taxonomy" id="175774"/>
    <lineage>
        <taxon>Eukaryota</taxon>
        <taxon>Metazoa</taxon>
        <taxon>Chordata</taxon>
        <taxon>Craniata</taxon>
        <taxon>Vertebrata</taxon>
        <taxon>Euteleostomi</taxon>
        <taxon>Actinopterygii</taxon>
        <taxon>Neopterygii</taxon>
        <taxon>Teleostei</taxon>
        <taxon>Ostariophysi</taxon>
        <taxon>Siluriformes</taxon>
        <taxon>Sisoridae</taxon>
        <taxon>Sisorinae</taxon>
        <taxon>Bagarius</taxon>
    </lineage>
</organism>
<keyword evidence="3" id="KW-1185">Reference proteome</keyword>
<protein>
    <submittedName>
        <fullName evidence="2">Uncharacterized protein</fullName>
    </submittedName>
</protein>
<feature type="compositionally biased region" description="Basic residues" evidence="1">
    <location>
        <begin position="1"/>
        <end position="21"/>
    </location>
</feature>